<name>A0A6V7QRA2_ANACO</name>
<dbReference type="EMBL" id="CAJEUB010000002">
    <property type="protein sequence ID" value="CAD1845411.1"/>
    <property type="molecule type" value="Genomic_DNA"/>
</dbReference>
<accession>A0A6V7QRA2</accession>
<proteinExistence type="predicted"/>
<gene>
    <name evidence="1" type="ORF">CB5_LOCUS28622</name>
</gene>
<protein>
    <submittedName>
        <fullName evidence="1">Uncharacterized protein</fullName>
    </submittedName>
</protein>
<organism evidence="1">
    <name type="scientific">Ananas comosus var. bracteatus</name>
    <name type="common">red pineapple</name>
    <dbReference type="NCBI Taxonomy" id="296719"/>
    <lineage>
        <taxon>Eukaryota</taxon>
        <taxon>Viridiplantae</taxon>
        <taxon>Streptophyta</taxon>
        <taxon>Embryophyta</taxon>
        <taxon>Tracheophyta</taxon>
        <taxon>Spermatophyta</taxon>
        <taxon>Magnoliopsida</taxon>
        <taxon>Liliopsida</taxon>
        <taxon>Poales</taxon>
        <taxon>Bromeliaceae</taxon>
        <taxon>Bromelioideae</taxon>
        <taxon>Ananas</taxon>
    </lineage>
</organism>
<sequence length="303" mass="32392">MFGMPWRLRRRLIISDGSDGSDSSYEEALVAAVAMAGVVHQLTCPRIADMENGRREEVDTGPICCIRFRLFVTSAIKLLIGAFGLVKKAAAFAWAKIRACWGSGGPVDEVDEGEANQAMARAFNTPWMRRLRRWRRAGCSFRSTTSRSCGGRYCVSAKTTSPLCSVPPAIADVENADDIDIEPDDEPSSSSRLGKLGQDGIALLIAAVAKVKQAAAAVRAKIWACWGDQGPAHEGDEDGEAAAGWSSTLAQLRDLASAVRGTFNVGRPQWRLLGVASAHGNNDQQSNSYIELTTMGADSGGAN</sequence>
<dbReference type="AlphaFoldDB" id="A0A6V7QRA2"/>
<reference evidence="1" key="1">
    <citation type="submission" date="2020-07" db="EMBL/GenBank/DDBJ databases">
        <authorList>
            <person name="Lin J."/>
        </authorList>
    </citation>
    <scope>NUCLEOTIDE SEQUENCE</scope>
</reference>
<evidence type="ECO:0000313" key="1">
    <source>
        <dbReference type="EMBL" id="CAD1845411.1"/>
    </source>
</evidence>